<keyword evidence="1" id="KW-0812">Transmembrane</keyword>
<comment type="caution">
    <text evidence="2">The sequence shown here is derived from an EMBL/GenBank/DDBJ whole genome shotgun (WGS) entry which is preliminary data.</text>
</comment>
<protein>
    <submittedName>
        <fullName evidence="2">Uncharacterized protein</fullName>
    </submittedName>
</protein>
<dbReference type="Proteomes" id="UP000886657">
    <property type="component" value="Unassembled WGS sequence"/>
</dbReference>
<proteinExistence type="predicted"/>
<gene>
    <name evidence="2" type="ORF">IPP58_10800</name>
</gene>
<evidence type="ECO:0000313" key="2">
    <source>
        <dbReference type="EMBL" id="MBK9796966.1"/>
    </source>
</evidence>
<name>A0A9D7XH44_9BACT</name>
<evidence type="ECO:0000256" key="1">
    <source>
        <dbReference type="SAM" id="Phobius"/>
    </source>
</evidence>
<keyword evidence="1" id="KW-1133">Transmembrane helix</keyword>
<feature type="transmembrane region" description="Helical" evidence="1">
    <location>
        <begin position="112"/>
        <end position="132"/>
    </location>
</feature>
<accession>A0A9D7XH44</accession>
<feature type="transmembrane region" description="Helical" evidence="1">
    <location>
        <begin position="84"/>
        <end position="106"/>
    </location>
</feature>
<evidence type="ECO:0000313" key="3">
    <source>
        <dbReference type="Proteomes" id="UP000886657"/>
    </source>
</evidence>
<organism evidence="2 3">
    <name type="scientific">Candidatus Geothrix skivensis</name>
    <dbReference type="NCBI Taxonomy" id="2954439"/>
    <lineage>
        <taxon>Bacteria</taxon>
        <taxon>Pseudomonadati</taxon>
        <taxon>Acidobacteriota</taxon>
        <taxon>Holophagae</taxon>
        <taxon>Holophagales</taxon>
        <taxon>Holophagaceae</taxon>
        <taxon>Geothrix</taxon>
    </lineage>
</organism>
<feature type="transmembrane region" description="Helical" evidence="1">
    <location>
        <begin position="34"/>
        <end position="53"/>
    </location>
</feature>
<dbReference type="AlphaFoldDB" id="A0A9D7XH44"/>
<feature type="transmembrane region" description="Helical" evidence="1">
    <location>
        <begin position="59"/>
        <end position="77"/>
    </location>
</feature>
<keyword evidence="1" id="KW-0472">Membrane</keyword>
<sequence>MDPTRMDRPARNPILALLFPEAPRRFRWARPVQLVLRSLHIAAMALVVGGIPFGADFQALRGPILLTLVSGVLLFAVDLAKDLAILTQGSGVAVLLKLGLLGLGVLQPAARLPWYLAATLVASVGSHMPGTWRHFSFLTWKVLRYPDR</sequence>
<dbReference type="EMBL" id="JADKIO010000008">
    <property type="protein sequence ID" value="MBK9796966.1"/>
    <property type="molecule type" value="Genomic_DNA"/>
</dbReference>
<reference evidence="2" key="1">
    <citation type="submission" date="2020-10" db="EMBL/GenBank/DDBJ databases">
        <title>Connecting structure to function with the recovery of over 1000 high-quality activated sludge metagenome-assembled genomes encoding full-length rRNA genes using long-read sequencing.</title>
        <authorList>
            <person name="Singleton C.M."/>
            <person name="Petriglieri F."/>
            <person name="Kristensen J.M."/>
            <person name="Kirkegaard R.H."/>
            <person name="Michaelsen T.Y."/>
            <person name="Andersen M.H."/>
            <person name="Karst S.M."/>
            <person name="Dueholm M.S."/>
            <person name="Nielsen P.H."/>
            <person name="Albertsen M."/>
        </authorList>
    </citation>
    <scope>NUCLEOTIDE SEQUENCE</scope>
    <source>
        <strain evidence="2">Skiv_18-Q3-R9-52_MAXAC.067</strain>
    </source>
</reference>